<dbReference type="EMBL" id="BKAJ01000137">
    <property type="protein sequence ID" value="GEP59683.1"/>
    <property type="molecule type" value="Genomic_DNA"/>
</dbReference>
<feature type="transmembrane region" description="Helical" evidence="9">
    <location>
        <begin position="267"/>
        <end position="285"/>
    </location>
</feature>
<feature type="transmembrane region" description="Helical" evidence="9">
    <location>
        <begin position="228"/>
        <end position="255"/>
    </location>
</feature>
<feature type="transmembrane region" description="Helical" evidence="9">
    <location>
        <begin position="93"/>
        <end position="117"/>
    </location>
</feature>
<keyword evidence="7 9" id="KW-0472">Membrane</keyword>
<evidence type="ECO:0000313" key="10">
    <source>
        <dbReference type="EMBL" id="GEP59683.1"/>
    </source>
</evidence>
<keyword evidence="6 9" id="KW-1133">Transmembrane helix</keyword>
<organism evidence="10 11">
    <name type="scientific">Reyranella soli</name>
    <dbReference type="NCBI Taxonomy" id="1230389"/>
    <lineage>
        <taxon>Bacteria</taxon>
        <taxon>Pseudomonadati</taxon>
        <taxon>Pseudomonadota</taxon>
        <taxon>Alphaproteobacteria</taxon>
        <taxon>Hyphomicrobiales</taxon>
        <taxon>Reyranellaceae</taxon>
        <taxon>Reyranella</taxon>
    </lineage>
</organism>
<feature type="transmembrane region" description="Helical" evidence="9">
    <location>
        <begin position="12"/>
        <end position="32"/>
    </location>
</feature>
<proteinExistence type="inferred from homology"/>
<dbReference type="PANTHER" id="PTHR11795">
    <property type="entry name" value="BRANCHED-CHAIN AMINO ACID TRANSPORT SYSTEM PERMEASE PROTEIN LIVH"/>
    <property type="match status" value="1"/>
</dbReference>
<evidence type="ECO:0000256" key="9">
    <source>
        <dbReference type="SAM" id="Phobius"/>
    </source>
</evidence>
<comment type="similarity">
    <text evidence="8">Belongs to the binding-protein-dependent transport system permease family. LivHM subfamily.</text>
</comment>
<evidence type="ECO:0000256" key="3">
    <source>
        <dbReference type="ARBA" id="ARBA00022475"/>
    </source>
</evidence>
<dbReference type="PANTHER" id="PTHR11795:SF445">
    <property type="entry name" value="AMINO ACID ABC TRANSPORTER PERMEASE PROTEIN"/>
    <property type="match status" value="1"/>
</dbReference>
<feature type="transmembrane region" description="Helical" evidence="9">
    <location>
        <begin position="63"/>
        <end position="81"/>
    </location>
</feature>
<keyword evidence="3" id="KW-1003">Cell membrane</keyword>
<sequence length="289" mass="30667">MPIALYIEQIVNGLVAGSMYALVGGGIALIYGTMRVLNMAHGEFYMMGGYAAFYLVGRSVPPVLAIPLVAGLLFLVGAAVQRLTVHYLLRQDGWLFACIAATLGLSIAFQNLALIVFGEDYKTVPYYVEGILRLGDIRLPLQRVLMLLVAVGTLLAMGFLLKKTRFGWALRATSQDSDAASVCGIPVSRVHMITFGLSAALGGVAGAMLAPIYSVSPWMGLPVLFKGFVVVVLGGLGSFPGAIVGGLLLGIVEALGVQITSAEWRDVFGFALMIVVVWARPWGLFGKAP</sequence>
<gene>
    <name evidence="10" type="ORF">RSO01_68490</name>
</gene>
<comment type="subcellular location">
    <subcellularLocation>
        <location evidence="1">Cell membrane</location>
        <topology evidence="1">Multi-pass membrane protein</topology>
    </subcellularLocation>
</comment>
<feature type="transmembrane region" description="Helical" evidence="9">
    <location>
        <begin position="195"/>
        <end position="216"/>
    </location>
</feature>
<dbReference type="GO" id="GO:0006865">
    <property type="term" value="P:amino acid transport"/>
    <property type="evidence" value="ECO:0007669"/>
    <property type="project" value="UniProtKB-KW"/>
</dbReference>
<dbReference type="CDD" id="cd06582">
    <property type="entry name" value="TM_PBP1_LivH_like"/>
    <property type="match status" value="1"/>
</dbReference>
<dbReference type="InterPro" id="IPR052157">
    <property type="entry name" value="BCAA_transport_permease"/>
</dbReference>
<dbReference type="AlphaFoldDB" id="A0A512NL60"/>
<dbReference type="Proteomes" id="UP000321058">
    <property type="component" value="Unassembled WGS sequence"/>
</dbReference>
<evidence type="ECO:0000256" key="1">
    <source>
        <dbReference type="ARBA" id="ARBA00004651"/>
    </source>
</evidence>
<keyword evidence="2" id="KW-0813">Transport</keyword>
<dbReference type="InterPro" id="IPR001851">
    <property type="entry name" value="ABC_transp_permease"/>
</dbReference>
<evidence type="ECO:0000256" key="2">
    <source>
        <dbReference type="ARBA" id="ARBA00022448"/>
    </source>
</evidence>
<protein>
    <submittedName>
        <fullName evidence="10">Branched-chain amino acid ABC transporter permease</fullName>
    </submittedName>
</protein>
<dbReference type="Pfam" id="PF02653">
    <property type="entry name" value="BPD_transp_2"/>
    <property type="match status" value="1"/>
</dbReference>
<name>A0A512NL60_9HYPH</name>
<evidence type="ECO:0000256" key="4">
    <source>
        <dbReference type="ARBA" id="ARBA00022692"/>
    </source>
</evidence>
<comment type="caution">
    <text evidence="10">The sequence shown here is derived from an EMBL/GenBank/DDBJ whole genome shotgun (WGS) entry which is preliminary data.</text>
</comment>
<feature type="transmembrane region" description="Helical" evidence="9">
    <location>
        <begin position="144"/>
        <end position="161"/>
    </location>
</feature>
<evidence type="ECO:0000256" key="5">
    <source>
        <dbReference type="ARBA" id="ARBA00022970"/>
    </source>
</evidence>
<dbReference type="GO" id="GO:0022857">
    <property type="term" value="F:transmembrane transporter activity"/>
    <property type="evidence" value="ECO:0007669"/>
    <property type="project" value="InterPro"/>
</dbReference>
<dbReference type="GO" id="GO:0005886">
    <property type="term" value="C:plasma membrane"/>
    <property type="evidence" value="ECO:0007669"/>
    <property type="project" value="UniProtKB-SubCell"/>
</dbReference>
<accession>A0A512NL60</accession>
<keyword evidence="11" id="KW-1185">Reference proteome</keyword>
<evidence type="ECO:0000256" key="8">
    <source>
        <dbReference type="ARBA" id="ARBA00037998"/>
    </source>
</evidence>
<keyword evidence="5" id="KW-0029">Amino-acid transport</keyword>
<evidence type="ECO:0000256" key="6">
    <source>
        <dbReference type="ARBA" id="ARBA00022989"/>
    </source>
</evidence>
<evidence type="ECO:0000256" key="7">
    <source>
        <dbReference type="ARBA" id="ARBA00023136"/>
    </source>
</evidence>
<evidence type="ECO:0000313" key="11">
    <source>
        <dbReference type="Proteomes" id="UP000321058"/>
    </source>
</evidence>
<keyword evidence="4 9" id="KW-0812">Transmembrane</keyword>
<reference evidence="10 11" key="1">
    <citation type="submission" date="2019-07" db="EMBL/GenBank/DDBJ databases">
        <title>Whole genome shotgun sequence of Reyranella soli NBRC 108950.</title>
        <authorList>
            <person name="Hosoyama A."/>
            <person name="Uohara A."/>
            <person name="Ohji S."/>
            <person name="Ichikawa N."/>
        </authorList>
    </citation>
    <scope>NUCLEOTIDE SEQUENCE [LARGE SCALE GENOMIC DNA]</scope>
    <source>
        <strain evidence="10 11">NBRC 108950</strain>
    </source>
</reference>